<dbReference type="EMBL" id="WHLY01000002">
    <property type="protein sequence ID" value="MPR35269.1"/>
    <property type="molecule type" value="Genomic_DNA"/>
</dbReference>
<feature type="chain" id="PRO_5028902048" description="DUF4861 domain-containing protein" evidence="1">
    <location>
        <begin position="26"/>
        <end position="436"/>
    </location>
</feature>
<dbReference type="RefSeq" id="WP_152762169.1">
    <property type="nucleotide sequence ID" value="NZ_WHLY01000002.1"/>
</dbReference>
<feature type="signal peptide" evidence="1">
    <location>
        <begin position="1"/>
        <end position="25"/>
    </location>
</feature>
<dbReference type="Gene3D" id="2.120.10.80">
    <property type="entry name" value="Kelch-type beta propeller"/>
    <property type="match status" value="1"/>
</dbReference>
<keyword evidence="1" id="KW-0732">Signal</keyword>
<reference evidence="2 3" key="1">
    <citation type="submission" date="2019-10" db="EMBL/GenBank/DDBJ databases">
        <title>Draft Genome Sequence of Cytophagaceae sp. SJW1-29.</title>
        <authorList>
            <person name="Choi A."/>
        </authorList>
    </citation>
    <scope>NUCLEOTIDE SEQUENCE [LARGE SCALE GENOMIC DNA]</scope>
    <source>
        <strain evidence="2 3">SJW1-29</strain>
    </source>
</reference>
<evidence type="ECO:0000313" key="2">
    <source>
        <dbReference type="EMBL" id="MPR35269.1"/>
    </source>
</evidence>
<dbReference type="Proteomes" id="UP000479293">
    <property type="component" value="Unassembled WGS sequence"/>
</dbReference>
<accession>A0A7C9FQU4</accession>
<evidence type="ECO:0000313" key="3">
    <source>
        <dbReference type="Proteomes" id="UP000479293"/>
    </source>
</evidence>
<organism evidence="2 3">
    <name type="scientific">Salmonirosea aquatica</name>
    <dbReference type="NCBI Taxonomy" id="2654236"/>
    <lineage>
        <taxon>Bacteria</taxon>
        <taxon>Pseudomonadati</taxon>
        <taxon>Bacteroidota</taxon>
        <taxon>Cytophagia</taxon>
        <taxon>Cytophagales</taxon>
        <taxon>Spirosomataceae</taxon>
        <taxon>Salmonirosea</taxon>
    </lineage>
</organism>
<name>A0A7C9FQU4_9BACT</name>
<dbReference type="PROSITE" id="PS51257">
    <property type="entry name" value="PROKAR_LIPOPROTEIN"/>
    <property type="match status" value="1"/>
</dbReference>
<protein>
    <recommendedName>
        <fullName evidence="4">DUF4861 domain-containing protein</fullName>
    </recommendedName>
</protein>
<dbReference type="InterPro" id="IPR015915">
    <property type="entry name" value="Kelch-typ_b-propeller"/>
</dbReference>
<evidence type="ECO:0000256" key="1">
    <source>
        <dbReference type="SAM" id="SignalP"/>
    </source>
</evidence>
<dbReference type="AlphaFoldDB" id="A0A7C9FQU4"/>
<gene>
    <name evidence="2" type="ORF">GBK04_18410</name>
</gene>
<evidence type="ECO:0008006" key="4">
    <source>
        <dbReference type="Google" id="ProtNLM"/>
    </source>
</evidence>
<sequence>MKNFPAFLFGLLVLMALGMSSCQETYPPLAETEETTVPYALVSVLQPGSATEATVEVKIPQTETEDFRVDLRDKSGHSLPLQTGSNVGVANFKLRTYSASQLVAGEPYTVQLTYRDTRNNEITVNRAFTARSSGSWTKLPHAPIFGGDYTGAALLSPFFQSRIAVYRYATESNWNLLRYSQGWESTVATNPLPRHGAITFQLAYFGTNEQIFTGFGYITNEKIPGKKAYLPDLWSVGNFFSLGGNTTQVFHGFGAVDATVKFFTTIDEVFIIKEHDLGTMYSMNFRWEEKPVRPFPEKTGSLTAFTLDEVGYVLNQVPGTAPHLYAYYPQRDQWERKADLPGGERTEAASFSAHGRGYAGLGLSAEGTGLRDLWEYDPGLNTWRYHSEYPGQGHQLLIALSDQEEAYLGWGYESRTVEGSQARQQVGCTDFWKFVP</sequence>
<proteinExistence type="predicted"/>
<keyword evidence="3" id="KW-1185">Reference proteome</keyword>
<dbReference type="SUPFAM" id="SSF117281">
    <property type="entry name" value="Kelch motif"/>
    <property type="match status" value="1"/>
</dbReference>
<comment type="caution">
    <text evidence="2">The sequence shown here is derived from an EMBL/GenBank/DDBJ whole genome shotgun (WGS) entry which is preliminary data.</text>
</comment>